<keyword evidence="5" id="KW-1185">Reference proteome</keyword>
<reference evidence="4" key="1">
    <citation type="submission" date="2022-12" db="EMBL/GenBank/DDBJ databases">
        <title>Complete genome sequence of an Australian strain of Rouxiella badensis DAR84756 and resolution of the R. badensis DSM100043 and R. chamberiensis DSM28324 genomes.</title>
        <authorList>
            <person name="Paul S."/>
            <person name="Anderson P.J."/>
            <person name="Maynard G."/>
            <person name="Dyall-Smith M."/>
            <person name="Kudinha T."/>
        </authorList>
    </citation>
    <scope>NUCLEOTIDE SEQUENCE</scope>
    <source>
        <strain evidence="4">DSM 28324</strain>
    </source>
</reference>
<gene>
    <name evidence="4" type="ORF">O1V66_13680</name>
</gene>
<evidence type="ECO:0000259" key="3">
    <source>
        <dbReference type="Pfam" id="PF12852"/>
    </source>
</evidence>
<dbReference type="RefSeq" id="WP_269127726.1">
    <property type="nucleotide sequence ID" value="NZ_CP114058.1"/>
</dbReference>
<sequence>MDPLDDVFAAMRLQSALYSRLIPRAPWGVSFVKSQSIRFGFMVAGSGWLVVEGVQEPVFLQQGEGFIVKPQILFSLRDAPTSPTRWCEEVFADCGGKNARFGGEGEAAEILCGYLTFDASGADPLLSLLPDVVTVPADATRFSAARSHAQPAGAGDAGTESGVTHRNQPSGGRAVCSGDSGALSA</sequence>
<keyword evidence="1" id="KW-0238">DNA-binding</keyword>
<organism evidence="4 5">
    <name type="scientific">Rouxiella chamberiensis</name>
    <dbReference type="NCBI Taxonomy" id="1513468"/>
    <lineage>
        <taxon>Bacteria</taxon>
        <taxon>Pseudomonadati</taxon>
        <taxon>Pseudomonadota</taxon>
        <taxon>Gammaproteobacteria</taxon>
        <taxon>Enterobacterales</taxon>
        <taxon>Yersiniaceae</taxon>
        <taxon>Rouxiella</taxon>
    </lineage>
</organism>
<protein>
    <submittedName>
        <fullName evidence="4">Cupin domain-containing protein</fullName>
    </submittedName>
</protein>
<proteinExistence type="predicted"/>
<evidence type="ECO:0000256" key="1">
    <source>
        <dbReference type="ARBA" id="ARBA00023125"/>
    </source>
</evidence>
<dbReference type="EMBL" id="CP114058">
    <property type="protein sequence ID" value="WAT00064.1"/>
    <property type="molecule type" value="Genomic_DNA"/>
</dbReference>
<accession>A0ABY7HL24</accession>
<feature type="compositionally biased region" description="Polar residues" evidence="2">
    <location>
        <begin position="161"/>
        <end position="170"/>
    </location>
</feature>
<dbReference type="Pfam" id="PF12852">
    <property type="entry name" value="Cupin_6"/>
    <property type="match status" value="1"/>
</dbReference>
<dbReference type="InterPro" id="IPR032783">
    <property type="entry name" value="AraC_lig"/>
</dbReference>
<dbReference type="Proteomes" id="UP001164712">
    <property type="component" value="Chromosome"/>
</dbReference>
<evidence type="ECO:0000256" key="2">
    <source>
        <dbReference type="SAM" id="MobiDB-lite"/>
    </source>
</evidence>
<feature type="region of interest" description="Disordered" evidence="2">
    <location>
        <begin position="144"/>
        <end position="185"/>
    </location>
</feature>
<evidence type="ECO:0000313" key="4">
    <source>
        <dbReference type="EMBL" id="WAT00064.1"/>
    </source>
</evidence>
<name>A0ABY7HL24_9GAMM</name>
<evidence type="ECO:0000313" key="5">
    <source>
        <dbReference type="Proteomes" id="UP001164712"/>
    </source>
</evidence>
<feature type="domain" description="AraC-type transcription regulator ligand-binding" evidence="3">
    <location>
        <begin position="2"/>
        <end position="143"/>
    </location>
</feature>